<dbReference type="GO" id="GO:0003688">
    <property type="term" value="F:DNA replication origin binding"/>
    <property type="evidence" value="ECO:0007669"/>
    <property type="project" value="UniProtKB-UniRule"/>
</dbReference>
<dbReference type="InterPro" id="IPR001957">
    <property type="entry name" value="Chromosome_initiator_DnaA"/>
</dbReference>
<evidence type="ECO:0000259" key="12">
    <source>
        <dbReference type="SMART" id="SM00382"/>
    </source>
</evidence>
<organism evidence="14 15">
    <name type="scientific">Silvanigrella paludirubra</name>
    <dbReference type="NCBI Taxonomy" id="2499159"/>
    <lineage>
        <taxon>Bacteria</taxon>
        <taxon>Pseudomonadati</taxon>
        <taxon>Bdellovibrionota</taxon>
        <taxon>Oligoflexia</taxon>
        <taxon>Silvanigrellales</taxon>
        <taxon>Silvanigrellaceae</taxon>
        <taxon>Silvanigrella</taxon>
    </lineage>
</organism>
<feature type="region of interest" description="Domain IV, binds dsDNA" evidence="8">
    <location>
        <begin position="393"/>
        <end position="519"/>
    </location>
</feature>
<dbReference type="HAMAP" id="MF_00377">
    <property type="entry name" value="DnaA_bact"/>
    <property type="match status" value="1"/>
</dbReference>
<comment type="caution">
    <text evidence="8">Lacks conserved residue(s) required for the propagation of feature annotation.</text>
</comment>
<comment type="domain">
    <text evidence="8">Domain I is involved in oligomerization and binding regulators, domain II is flexibile and of varying length in different bacteria, domain III forms the AAA+ region, while domain IV binds dsDNA.</text>
</comment>
<proteinExistence type="inferred from homology"/>
<evidence type="ECO:0000256" key="9">
    <source>
        <dbReference type="NCBIfam" id="TIGR00362"/>
    </source>
</evidence>
<evidence type="ECO:0000256" key="5">
    <source>
        <dbReference type="ARBA" id="ARBA00022840"/>
    </source>
</evidence>
<dbReference type="GO" id="GO:0005737">
    <property type="term" value="C:cytoplasm"/>
    <property type="evidence" value="ECO:0007669"/>
    <property type="project" value="UniProtKB-SubCell"/>
</dbReference>
<name>A0A6N6VT36_9BACT</name>
<dbReference type="InterPro" id="IPR013317">
    <property type="entry name" value="DnaA_dom"/>
</dbReference>
<evidence type="ECO:0000313" key="14">
    <source>
        <dbReference type="EMBL" id="KAB8038821.1"/>
    </source>
</evidence>
<dbReference type="Pfam" id="PF00308">
    <property type="entry name" value="Bac_DnaA"/>
    <property type="match status" value="1"/>
</dbReference>
<keyword evidence="6 8" id="KW-0446">Lipid-binding</keyword>
<dbReference type="GO" id="GO:0008289">
    <property type="term" value="F:lipid binding"/>
    <property type="evidence" value="ECO:0007669"/>
    <property type="project" value="UniProtKB-KW"/>
</dbReference>
<evidence type="ECO:0000256" key="6">
    <source>
        <dbReference type="ARBA" id="ARBA00023121"/>
    </source>
</evidence>
<dbReference type="InterPro" id="IPR010921">
    <property type="entry name" value="Trp_repressor/repl_initiator"/>
</dbReference>
<evidence type="ECO:0000256" key="1">
    <source>
        <dbReference type="ARBA" id="ARBA00006583"/>
    </source>
</evidence>
<feature type="domain" description="Chromosomal replication initiator DnaA C-terminal" evidence="13">
    <location>
        <begin position="422"/>
        <end position="491"/>
    </location>
</feature>
<dbReference type="CDD" id="cd06571">
    <property type="entry name" value="Bac_DnaA_C"/>
    <property type="match status" value="1"/>
</dbReference>
<dbReference type="PANTHER" id="PTHR30050:SF2">
    <property type="entry name" value="CHROMOSOMAL REPLICATION INITIATOR PROTEIN DNAA"/>
    <property type="match status" value="1"/>
</dbReference>
<dbReference type="SMART" id="SM00382">
    <property type="entry name" value="AAA"/>
    <property type="match status" value="1"/>
</dbReference>
<keyword evidence="2 8" id="KW-0963">Cytoplasm</keyword>
<feature type="region of interest" description="Domain I, interacts with DnaA modulators" evidence="8">
    <location>
        <begin position="1"/>
        <end position="103"/>
    </location>
</feature>
<keyword evidence="3 8" id="KW-0235">DNA replication</keyword>
<dbReference type="GO" id="GO:0005524">
    <property type="term" value="F:ATP binding"/>
    <property type="evidence" value="ECO:0007669"/>
    <property type="project" value="UniProtKB-UniRule"/>
</dbReference>
<dbReference type="Proteomes" id="UP000437748">
    <property type="component" value="Unassembled WGS sequence"/>
</dbReference>
<dbReference type="PANTHER" id="PTHR30050">
    <property type="entry name" value="CHROMOSOMAL REPLICATION INITIATOR PROTEIN DNAA"/>
    <property type="match status" value="1"/>
</dbReference>
<evidence type="ECO:0000256" key="4">
    <source>
        <dbReference type="ARBA" id="ARBA00022741"/>
    </source>
</evidence>
<sequence>MPRWRQNPKRGYFMLDKESNQIFSEKLRTRFIELGLSKQTATKITKLITPVKIDGNTIISYCSDTFYRDHIISPKIDEIEKIAKDCWGKAYDFKIEGNPIEENSAVKTKSFKTNKESQITLFPDENNYFPEKKKKLKPKISFQEITPVNAIKEEEITQKFEEKNNLPINNEKPRTLDATQNFGTFIRCESNLVAYSACEAVAKNPGNLSNPLFIYGATGLGKTHLLHSVGNEIIQKIPNAKILYITSEDFVNDVIHRGIRVGKMDEVRSKYSACDVLLVDDIQFLEKKDACQIEFFHTFNELYQKRKQIVITSDKFPKDIPNIEERLKSRFLQGLLVDIEPPGFEDRVAIIETKANLIGLKINQEISFLIATHAKTNVREIQGLLKDLLMNQHMTGRSPTIESVTTILKRRFPTGSVESTIDTAAIQKVVANHFQIKMADLMGQSRQQKFVIARHIAMFLAKEMIGLQIVAIANAFGKKDHTTVLHAMSKVKELLEKDDEFRGNFIQVKRKIEALMQSN</sequence>
<keyword evidence="7 8" id="KW-0238">DNA-binding</keyword>
<evidence type="ECO:0000256" key="2">
    <source>
        <dbReference type="ARBA" id="ARBA00022490"/>
    </source>
</evidence>
<dbReference type="GO" id="GO:0006270">
    <property type="term" value="P:DNA replication initiation"/>
    <property type="evidence" value="ECO:0007669"/>
    <property type="project" value="UniProtKB-UniRule"/>
</dbReference>
<dbReference type="CDD" id="cd00009">
    <property type="entry name" value="AAA"/>
    <property type="match status" value="1"/>
</dbReference>
<feature type="binding site" evidence="8">
    <location>
        <position position="222"/>
    </location>
    <ligand>
        <name>ATP</name>
        <dbReference type="ChEBI" id="CHEBI:30616"/>
    </ligand>
</feature>
<dbReference type="PROSITE" id="PS01008">
    <property type="entry name" value="DNAA"/>
    <property type="match status" value="1"/>
</dbReference>
<feature type="domain" description="AAA+ ATPase" evidence="12">
    <location>
        <begin position="208"/>
        <end position="399"/>
    </location>
</feature>
<accession>A0A6N6VT36</accession>
<dbReference type="PRINTS" id="PR00051">
    <property type="entry name" value="DNAA"/>
</dbReference>
<keyword evidence="5 8" id="KW-0067">ATP-binding</keyword>
<dbReference type="AlphaFoldDB" id="A0A6N6VT36"/>
<evidence type="ECO:0000259" key="13">
    <source>
        <dbReference type="SMART" id="SM00760"/>
    </source>
</evidence>
<protein>
    <recommendedName>
        <fullName evidence="8 9">Chromosomal replication initiator protein DnaA</fullName>
    </recommendedName>
</protein>
<dbReference type="InterPro" id="IPR020591">
    <property type="entry name" value="Chromosome_initiator_DnaA-like"/>
</dbReference>
<comment type="subunit">
    <text evidence="8">Oligomerizes as a right-handed, spiral filament on DNA at oriC.</text>
</comment>
<dbReference type="SUPFAM" id="SSF48295">
    <property type="entry name" value="TrpR-like"/>
    <property type="match status" value="1"/>
</dbReference>
<evidence type="ECO:0000256" key="8">
    <source>
        <dbReference type="HAMAP-Rule" id="MF_00377"/>
    </source>
</evidence>
<evidence type="ECO:0000256" key="10">
    <source>
        <dbReference type="RuleBase" id="RU000577"/>
    </source>
</evidence>
<dbReference type="EMBL" id="WFLM01000003">
    <property type="protein sequence ID" value="KAB8038821.1"/>
    <property type="molecule type" value="Genomic_DNA"/>
</dbReference>
<evidence type="ECO:0000256" key="7">
    <source>
        <dbReference type="ARBA" id="ARBA00023125"/>
    </source>
</evidence>
<evidence type="ECO:0000256" key="3">
    <source>
        <dbReference type="ARBA" id="ARBA00022705"/>
    </source>
</evidence>
<dbReference type="GO" id="GO:0006275">
    <property type="term" value="P:regulation of DNA replication"/>
    <property type="evidence" value="ECO:0007669"/>
    <property type="project" value="UniProtKB-UniRule"/>
</dbReference>
<dbReference type="Pfam" id="PF08299">
    <property type="entry name" value="Bac_DnaA_C"/>
    <property type="match status" value="1"/>
</dbReference>
<evidence type="ECO:0000256" key="11">
    <source>
        <dbReference type="RuleBase" id="RU004227"/>
    </source>
</evidence>
<feature type="binding site" evidence="8">
    <location>
        <position position="221"/>
    </location>
    <ligand>
        <name>ATP</name>
        <dbReference type="ChEBI" id="CHEBI:30616"/>
    </ligand>
</feature>
<dbReference type="Gene3D" id="1.10.1750.10">
    <property type="match status" value="1"/>
</dbReference>
<comment type="similarity">
    <text evidence="1 8 11">Belongs to the DnaA family.</text>
</comment>
<dbReference type="GO" id="GO:0005886">
    <property type="term" value="C:plasma membrane"/>
    <property type="evidence" value="ECO:0007669"/>
    <property type="project" value="TreeGrafter"/>
</dbReference>
<dbReference type="InterPro" id="IPR018312">
    <property type="entry name" value="Chromosome_initiator_DnaA_CS"/>
</dbReference>
<dbReference type="Gene3D" id="1.10.8.60">
    <property type="match status" value="1"/>
</dbReference>
<dbReference type="InterPro" id="IPR003593">
    <property type="entry name" value="AAA+_ATPase"/>
</dbReference>
<dbReference type="SUPFAM" id="SSF52540">
    <property type="entry name" value="P-loop containing nucleoside triphosphate hydrolases"/>
    <property type="match status" value="1"/>
</dbReference>
<evidence type="ECO:0000313" key="15">
    <source>
        <dbReference type="Proteomes" id="UP000437748"/>
    </source>
</evidence>
<dbReference type="Gene3D" id="3.40.50.300">
    <property type="entry name" value="P-loop containing nucleotide triphosphate hydrolases"/>
    <property type="match status" value="1"/>
</dbReference>
<keyword evidence="4 8" id="KW-0547">Nucleotide-binding</keyword>
<dbReference type="InterPro" id="IPR013159">
    <property type="entry name" value="DnaA_C"/>
</dbReference>
<keyword evidence="15" id="KW-1185">Reference proteome</keyword>
<comment type="caution">
    <text evidence="14">The sequence shown here is derived from an EMBL/GenBank/DDBJ whole genome shotgun (WGS) entry which is preliminary data.</text>
</comment>
<feature type="binding site" evidence="8">
    <location>
        <position position="223"/>
    </location>
    <ligand>
        <name>ATP</name>
        <dbReference type="ChEBI" id="CHEBI:30616"/>
    </ligand>
</feature>
<comment type="function">
    <text evidence="8 10">Plays an essential role in the initiation and regulation of chromosomal replication. ATP-DnaA binds to the origin of replication (oriC) to initiate formation of the DNA replication initiation complex once per cell cycle. Binds the DnaA box (a 9 base pair repeat at the origin) and separates the double-stranded (ds)DNA. Forms a right-handed helical filament on oriC DNA; dsDNA binds to the exterior of the filament while single-stranded (ss)DNA is stabiized in the filament's interior. The ATP-DnaA-oriC complex binds and stabilizes one strand of the AT-rich DNA unwinding element (DUE), permitting loading of DNA polymerase. After initiation quickly degrades to an ADP-DnaA complex that is not apt for DNA replication. Binds acidic phospholipids.</text>
</comment>
<dbReference type="SMART" id="SM00760">
    <property type="entry name" value="Bac_DnaA_C"/>
    <property type="match status" value="1"/>
</dbReference>
<comment type="subcellular location">
    <subcellularLocation>
        <location evidence="8">Cytoplasm</location>
    </subcellularLocation>
</comment>
<reference evidence="14 15" key="1">
    <citation type="submission" date="2019-10" db="EMBL/GenBank/DDBJ databases">
        <title>New species of Slilvanegrellaceae.</title>
        <authorList>
            <person name="Pitt A."/>
            <person name="Hahn M.W."/>
        </authorList>
    </citation>
    <scope>NUCLEOTIDE SEQUENCE [LARGE SCALE GENOMIC DNA]</scope>
    <source>
        <strain evidence="14 15">SP-Ram-0.45-NSY-1</strain>
    </source>
</reference>
<dbReference type="InterPro" id="IPR027417">
    <property type="entry name" value="P-loop_NTPase"/>
</dbReference>
<feature type="binding site" evidence="8">
    <location>
        <position position="219"/>
    </location>
    <ligand>
        <name>ATP</name>
        <dbReference type="ChEBI" id="CHEBI:30616"/>
    </ligand>
</feature>
<gene>
    <name evidence="8 14" type="primary">dnaA</name>
    <name evidence="14" type="ORF">GCL60_08145</name>
</gene>
<dbReference type="NCBIfam" id="TIGR00362">
    <property type="entry name" value="DnaA"/>
    <property type="match status" value="1"/>
</dbReference>